<sequence length="54" mass="6086">MLLKDKIKRQQLLKVRVSRSLSTKYSIGHISHLSESLSLAELGLFGRAPDPRNP</sequence>
<name>A0A0A9HHZ4_ARUDO</name>
<accession>A0A0A9HHZ4</accession>
<proteinExistence type="predicted"/>
<organism evidence="1">
    <name type="scientific">Arundo donax</name>
    <name type="common">Giant reed</name>
    <name type="synonym">Donax arundinaceus</name>
    <dbReference type="NCBI Taxonomy" id="35708"/>
    <lineage>
        <taxon>Eukaryota</taxon>
        <taxon>Viridiplantae</taxon>
        <taxon>Streptophyta</taxon>
        <taxon>Embryophyta</taxon>
        <taxon>Tracheophyta</taxon>
        <taxon>Spermatophyta</taxon>
        <taxon>Magnoliopsida</taxon>
        <taxon>Liliopsida</taxon>
        <taxon>Poales</taxon>
        <taxon>Poaceae</taxon>
        <taxon>PACMAD clade</taxon>
        <taxon>Arundinoideae</taxon>
        <taxon>Arundineae</taxon>
        <taxon>Arundo</taxon>
    </lineage>
</organism>
<dbReference type="AlphaFoldDB" id="A0A0A9HHZ4"/>
<protein>
    <submittedName>
        <fullName evidence="1">Uncharacterized protein</fullName>
    </submittedName>
</protein>
<dbReference type="EMBL" id="GBRH01161519">
    <property type="protein sequence ID" value="JAE36377.1"/>
    <property type="molecule type" value="Transcribed_RNA"/>
</dbReference>
<reference evidence="1" key="1">
    <citation type="submission" date="2014-09" db="EMBL/GenBank/DDBJ databases">
        <authorList>
            <person name="Magalhaes I.L.F."/>
            <person name="Oliveira U."/>
            <person name="Santos F.R."/>
            <person name="Vidigal T.H.D.A."/>
            <person name="Brescovit A.D."/>
            <person name="Santos A.J."/>
        </authorList>
    </citation>
    <scope>NUCLEOTIDE SEQUENCE</scope>
    <source>
        <tissue evidence="1">Shoot tissue taken approximately 20 cm above the soil surface</tissue>
    </source>
</reference>
<reference evidence="1" key="2">
    <citation type="journal article" date="2015" name="Data Brief">
        <title>Shoot transcriptome of the giant reed, Arundo donax.</title>
        <authorList>
            <person name="Barrero R.A."/>
            <person name="Guerrero F.D."/>
            <person name="Moolhuijzen P."/>
            <person name="Goolsby J.A."/>
            <person name="Tidwell J."/>
            <person name="Bellgard S.E."/>
            <person name="Bellgard M.I."/>
        </authorList>
    </citation>
    <scope>NUCLEOTIDE SEQUENCE</scope>
    <source>
        <tissue evidence="1">Shoot tissue taken approximately 20 cm above the soil surface</tissue>
    </source>
</reference>
<evidence type="ECO:0000313" key="1">
    <source>
        <dbReference type="EMBL" id="JAE36377.1"/>
    </source>
</evidence>